<dbReference type="AlphaFoldDB" id="A0A0V0ICZ1"/>
<feature type="transmembrane region" description="Helical" evidence="1">
    <location>
        <begin position="44"/>
        <end position="71"/>
    </location>
</feature>
<keyword evidence="1" id="KW-1133">Transmembrane helix</keyword>
<evidence type="ECO:0000313" key="2">
    <source>
        <dbReference type="EMBL" id="JAP30356.1"/>
    </source>
</evidence>
<evidence type="ECO:0000256" key="1">
    <source>
        <dbReference type="SAM" id="Phobius"/>
    </source>
</evidence>
<keyword evidence="1" id="KW-0472">Membrane</keyword>
<keyword evidence="1" id="KW-0812">Transmembrane</keyword>
<accession>A0A0V0ICZ1</accession>
<reference evidence="2" key="1">
    <citation type="submission" date="2015-12" db="EMBL/GenBank/DDBJ databases">
        <title>Gene expression during late stages of embryo sac development: a critical building block for successful pollen-pistil interactions.</title>
        <authorList>
            <person name="Liu Y."/>
            <person name="Joly V."/>
            <person name="Sabar M."/>
            <person name="Matton D.P."/>
        </authorList>
    </citation>
    <scope>NUCLEOTIDE SEQUENCE</scope>
</reference>
<dbReference type="EMBL" id="GEDG01008150">
    <property type="protein sequence ID" value="JAP30356.1"/>
    <property type="molecule type" value="Transcribed_RNA"/>
</dbReference>
<protein>
    <submittedName>
        <fullName evidence="2">Putative ovule protein</fullName>
    </submittedName>
</protein>
<proteinExistence type="predicted"/>
<organism evidence="2">
    <name type="scientific">Solanum chacoense</name>
    <name type="common">Chaco potato</name>
    <dbReference type="NCBI Taxonomy" id="4108"/>
    <lineage>
        <taxon>Eukaryota</taxon>
        <taxon>Viridiplantae</taxon>
        <taxon>Streptophyta</taxon>
        <taxon>Embryophyta</taxon>
        <taxon>Tracheophyta</taxon>
        <taxon>Spermatophyta</taxon>
        <taxon>Magnoliopsida</taxon>
        <taxon>eudicotyledons</taxon>
        <taxon>Gunneridae</taxon>
        <taxon>Pentapetalae</taxon>
        <taxon>asterids</taxon>
        <taxon>lamiids</taxon>
        <taxon>Solanales</taxon>
        <taxon>Solanaceae</taxon>
        <taxon>Solanoideae</taxon>
        <taxon>Solaneae</taxon>
        <taxon>Solanum</taxon>
    </lineage>
</organism>
<name>A0A0V0ICZ1_SOLCH</name>
<sequence length="74" mass="8455">MKANFACLLYMFSCLLLTFFLLFLKGLSLQCYSSSKEYSSDLVHLLWLLVCLEVDLNQCIFLCLMSLAPFVSKA</sequence>